<dbReference type="CDD" id="cd02508">
    <property type="entry name" value="ADP_Glucose_PP"/>
    <property type="match status" value="1"/>
</dbReference>
<dbReference type="InterPro" id="IPR005836">
    <property type="entry name" value="ADP_Glu_pyroP_CS"/>
</dbReference>
<gene>
    <name evidence="9 12" type="primary">glgC</name>
    <name evidence="12" type="ORF">IPJ38_07815</name>
</gene>
<evidence type="ECO:0000259" key="11">
    <source>
        <dbReference type="Pfam" id="PF24894"/>
    </source>
</evidence>
<comment type="function">
    <text evidence="9">Involved in the biosynthesis of ADP-glucose, a building block required for the elongation reactions to produce glycogen. Catalyzes the reaction between ATP and alpha-D-glucose 1-phosphate (G1P) to produce pyrophosphate and ADP-Glc.</text>
</comment>
<evidence type="ECO:0000256" key="3">
    <source>
        <dbReference type="ARBA" id="ARBA00022679"/>
    </source>
</evidence>
<dbReference type="Proteomes" id="UP000739411">
    <property type="component" value="Unassembled WGS sequence"/>
</dbReference>
<dbReference type="InterPro" id="IPR029044">
    <property type="entry name" value="Nucleotide-diphossugar_trans"/>
</dbReference>
<dbReference type="PROSITE" id="PS00810">
    <property type="entry name" value="ADP_GLC_PYROPHOSPH_3"/>
    <property type="match status" value="1"/>
</dbReference>
<comment type="pathway">
    <text evidence="9">Glycan biosynthesis; glycogen biosynthesis.</text>
</comment>
<dbReference type="PROSITE" id="PS00808">
    <property type="entry name" value="ADP_GLC_PYROPHOSPH_1"/>
    <property type="match status" value="1"/>
</dbReference>
<dbReference type="HAMAP" id="MF_00624">
    <property type="entry name" value="GlgC"/>
    <property type="match status" value="1"/>
</dbReference>
<proteinExistence type="inferred from homology"/>
<feature type="binding site" evidence="9">
    <location>
        <position position="111"/>
    </location>
    <ligand>
        <name>alpha-D-glucose 1-phosphate</name>
        <dbReference type="ChEBI" id="CHEBI:58601"/>
    </ligand>
</feature>
<reference evidence="12 13" key="1">
    <citation type="submission" date="2020-10" db="EMBL/GenBank/DDBJ databases">
        <title>Connecting structure to function with the recovery of over 1000 high-quality activated sludge metagenome-assembled genomes encoding full-length rRNA genes using long-read sequencing.</title>
        <authorList>
            <person name="Singleton C.M."/>
            <person name="Petriglieri F."/>
            <person name="Kristensen J.M."/>
            <person name="Kirkegaard R.H."/>
            <person name="Michaelsen T.Y."/>
            <person name="Andersen M.H."/>
            <person name="Karst S.M."/>
            <person name="Dueholm M.S."/>
            <person name="Nielsen P.H."/>
            <person name="Albertsen M."/>
        </authorList>
    </citation>
    <scope>NUCLEOTIDE SEQUENCE [LARGE SCALE GENOMIC DNA]</scope>
    <source>
        <strain evidence="12">EsbW_18-Q3-R4-48_BATAC.463</strain>
    </source>
</reference>
<name>A0A935JWJ0_9RHOO</name>
<evidence type="ECO:0000256" key="9">
    <source>
        <dbReference type="HAMAP-Rule" id="MF_00624"/>
    </source>
</evidence>
<dbReference type="GO" id="GO:0008878">
    <property type="term" value="F:glucose-1-phosphate adenylyltransferase activity"/>
    <property type="evidence" value="ECO:0007669"/>
    <property type="project" value="UniProtKB-UniRule"/>
</dbReference>
<evidence type="ECO:0000256" key="2">
    <source>
        <dbReference type="ARBA" id="ARBA00022600"/>
    </source>
</evidence>
<comment type="caution">
    <text evidence="12">The sequence shown here is derived from an EMBL/GenBank/DDBJ whole genome shotgun (WGS) entry which is preliminary data.</text>
</comment>
<dbReference type="Gene3D" id="3.90.550.10">
    <property type="entry name" value="Spore Coat Polysaccharide Biosynthesis Protein SpsA, Chain A"/>
    <property type="match status" value="1"/>
</dbReference>
<sequence>MREQTDMRFISHLTRNTFAIILAGGRGTRLKQLTDFRSKPAVPFAGKFRILDFTLSNCVNSGIRKIGVATQYKAHSLIRHIQRGWSFLDGRFDEFIQLLPAQQQIDENQWYQGTADAVYQNLHVLRRYDPEHILVVAGDHIYKMDYGRMLAFHAKHQADMTVACIDVPLDEAREFGVMGVDEQDRVIDFVEKPQNPPHIPGQTDRALASMGIYIFNAKFLFEQLERDAITHGSSRDFGKDIIPYIVSRYRVFAHRFADSCVGSDHHRPYWRDVGTIDAYWEANMEMTKVTPELNLYDRDWPIWTYQEQLPPAKFVFDDDDRRGTAVDSLIAGGCIISGASVKRSLLFSSVDVHSWATVEDSVILPGVDIGRHAVLKRCVVDKQCRIPEGMVIGVNPEEDKKRFHVSPKGITLVTAEMLGQGAATPR</sequence>
<dbReference type="InterPro" id="IPR005835">
    <property type="entry name" value="NTP_transferase_dom"/>
</dbReference>
<evidence type="ECO:0000256" key="7">
    <source>
        <dbReference type="ARBA" id="ARBA00023056"/>
    </source>
</evidence>
<feature type="binding site" evidence="9">
    <location>
        <begin position="191"/>
        <end position="192"/>
    </location>
    <ligand>
        <name>alpha-D-glucose 1-phosphate</name>
        <dbReference type="ChEBI" id="CHEBI:58601"/>
    </ligand>
</feature>
<dbReference type="GO" id="GO:0005978">
    <property type="term" value="P:glycogen biosynthetic process"/>
    <property type="evidence" value="ECO:0007669"/>
    <property type="project" value="UniProtKB-UniRule"/>
</dbReference>
<dbReference type="EC" id="2.7.7.27" evidence="9"/>
<keyword evidence="8 9" id="KW-0119">Carbohydrate metabolism</keyword>
<evidence type="ECO:0000256" key="5">
    <source>
        <dbReference type="ARBA" id="ARBA00022741"/>
    </source>
</evidence>
<feature type="binding site" evidence="9">
    <location>
        <position position="209"/>
    </location>
    <ligand>
        <name>alpha-D-glucose 1-phosphate</name>
        <dbReference type="ChEBI" id="CHEBI:58601"/>
    </ligand>
</feature>
<keyword evidence="7 9" id="KW-0320">Glycogen biosynthesis</keyword>
<keyword evidence="4 9" id="KW-0548">Nucleotidyltransferase</keyword>
<dbReference type="PANTHER" id="PTHR43523:SF2">
    <property type="entry name" value="GLUCOSE-1-PHOSPHATE ADENYLYLTRANSFERASE"/>
    <property type="match status" value="1"/>
</dbReference>
<evidence type="ECO:0000256" key="8">
    <source>
        <dbReference type="ARBA" id="ARBA00023277"/>
    </source>
</evidence>
<comment type="similarity">
    <text evidence="1 9">Belongs to the bacterial/plant glucose-1-phosphate adenylyltransferase family.</text>
</comment>
<keyword evidence="6 9" id="KW-0067">ATP-binding</keyword>
<dbReference type="CDD" id="cd04651">
    <property type="entry name" value="LbH_G1P_AT_C"/>
    <property type="match status" value="1"/>
</dbReference>
<evidence type="ECO:0000256" key="4">
    <source>
        <dbReference type="ARBA" id="ARBA00022695"/>
    </source>
</evidence>
<dbReference type="InterPro" id="IPR056818">
    <property type="entry name" value="GlmU/GlgC-like_hexapep"/>
</dbReference>
<feature type="binding site" evidence="9">
    <location>
        <position position="176"/>
    </location>
    <ligand>
        <name>alpha-D-glucose 1-phosphate</name>
        <dbReference type="ChEBI" id="CHEBI:58601"/>
    </ligand>
</feature>
<protein>
    <recommendedName>
        <fullName evidence="9">Glucose-1-phosphate adenylyltransferase</fullName>
        <ecNumber evidence="9">2.7.7.27</ecNumber>
    </recommendedName>
    <alternativeName>
        <fullName evidence="9">ADP-glucose pyrophosphorylase</fullName>
        <shortName evidence="9">ADPGlc PPase</shortName>
    </alternativeName>
    <alternativeName>
        <fullName evidence="9">ADP-glucose synthase</fullName>
    </alternativeName>
</protein>
<dbReference type="InterPro" id="IPR011004">
    <property type="entry name" value="Trimer_LpxA-like_sf"/>
</dbReference>
<keyword evidence="5 9" id="KW-0547">Nucleotide-binding</keyword>
<evidence type="ECO:0000313" key="12">
    <source>
        <dbReference type="EMBL" id="MBK7415027.1"/>
    </source>
</evidence>
<evidence type="ECO:0000256" key="6">
    <source>
        <dbReference type="ARBA" id="ARBA00022840"/>
    </source>
</evidence>
<keyword evidence="3 9" id="KW-0808">Transferase</keyword>
<organism evidence="12 13">
    <name type="scientific">Candidatus Dechloromonas phosphorivorans</name>
    <dbReference type="NCBI Taxonomy" id="2899244"/>
    <lineage>
        <taxon>Bacteria</taxon>
        <taxon>Pseudomonadati</taxon>
        <taxon>Pseudomonadota</taxon>
        <taxon>Betaproteobacteria</taxon>
        <taxon>Rhodocyclales</taxon>
        <taxon>Azonexaceae</taxon>
        <taxon>Dechloromonas</taxon>
    </lineage>
</organism>
<dbReference type="InterPro" id="IPR023049">
    <property type="entry name" value="GlgC_bac"/>
</dbReference>
<dbReference type="InterPro" id="IPR011831">
    <property type="entry name" value="ADP-Glc_PPase"/>
</dbReference>
<comment type="catalytic activity">
    <reaction evidence="9">
        <text>alpha-D-glucose 1-phosphate + ATP + H(+) = ADP-alpha-D-glucose + diphosphate</text>
        <dbReference type="Rhea" id="RHEA:12120"/>
        <dbReference type="ChEBI" id="CHEBI:15378"/>
        <dbReference type="ChEBI" id="CHEBI:30616"/>
        <dbReference type="ChEBI" id="CHEBI:33019"/>
        <dbReference type="ChEBI" id="CHEBI:57498"/>
        <dbReference type="ChEBI" id="CHEBI:58601"/>
        <dbReference type="EC" id="2.7.7.27"/>
    </reaction>
</comment>
<dbReference type="PANTHER" id="PTHR43523">
    <property type="entry name" value="GLUCOSE-1-PHOSPHATE ADENYLYLTRANSFERASE-RELATED"/>
    <property type="match status" value="1"/>
</dbReference>
<feature type="site" description="Could play a key role in the communication between the regulatory and the substrate sites" evidence="9">
    <location>
        <position position="110"/>
    </location>
</feature>
<dbReference type="NCBIfam" id="TIGR02091">
    <property type="entry name" value="glgC"/>
    <property type="match status" value="1"/>
</dbReference>
<dbReference type="SUPFAM" id="SSF51161">
    <property type="entry name" value="Trimeric LpxA-like enzymes"/>
    <property type="match status" value="1"/>
</dbReference>
<evidence type="ECO:0000313" key="13">
    <source>
        <dbReference type="Proteomes" id="UP000739411"/>
    </source>
</evidence>
<dbReference type="Gene3D" id="2.160.10.10">
    <property type="entry name" value="Hexapeptide repeat proteins"/>
    <property type="match status" value="1"/>
</dbReference>
<dbReference type="SUPFAM" id="SSF53448">
    <property type="entry name" value="Nucleotide-diphospho-sugar transferases"/>
    <property type="match status" value="1"/>
</dbReference>
<comment type="subunit">
    <text evidence="9">Homotetramer.</text>
</comment>
<dbReference type="EMBL" id="JADJMS010000015">
    <property type="protein sequence ID" value="MBK7415027.1"/>
    <property type="molecule type" value="Genomic_DNA"/>
</dbReference>
<keyword evidence="2 9" id="KW-0321">Glycogen metabolism</keyword>
<dbReference type="GO" id="GO:0005524">
    <property type="term" value="F:ATP binding"/>
    <property type="evidence" value="ECO:0007669"/>
    <property type="project" value="UniProtKB-KW"/>
</dbReference>
<feature type="site" description="Could play a key role in the communication between the regulatory and the substrate sites" evidence="9">
    <location>
        <position position="71"/>
    </location>
</feature>
<dbReference type="NCBIfam" id="NF001947">
    <property type="entry name" value="PRK00725.1"/>
    <property type="match status" value="1"/>
</dbReference>
<dbReference type="Pfam" id="PF24894">
    <property type="entry name" value="Hexapep_GlmU"/>
    <property type="match status" value="1"/>
</dbReference>
<dbReference type="AlphaFoldDB" id="A0A935JWJ0"/>
<evidence type="ECO:0000256" key="1">
    <source>
        <dbReference type="ARBA" id="ARBA00010443"/>
    </source>
</evidence>
<accession>A0A935JWJ0</accession>
<dbReference type="NCBIfam" id="NF002023">
    <property type="entry name" value="PRK00844.1"/>
    <property type="match status" value="1"/>
</dbReference>
<dbReference type="Pfam" id="PF00483">
    <property type="entry name" value="NTP_transferase"/>
    <property type="match status" value="1"/>
</dbReference>
<dbReference type="PROSITE" id="PS00809">
    <property type="entry name" value="ADP_GLC_PYROPHOSPH_2"/>
    <property type="match status" value="1"/>
</dbReference>
<evidence type="ECO:0000259" key="10">
    <source>
        <dbReference type="Pfam" id="PF00483"/>
    </source>
</evidence>
<feature type="domain" description="Glucose-1-phosphate adenylyltransferase/Bifunctional protein GlmU-like C-terminal hexapeptide" evidence="11">
    <location>
        <begin position="310"/>
        <end position="413"/>
    </location>
</feature>
<feature type="domain" description="Nucleotidyl transferase" evidence="10">
    <location>
        <begin position="19"/>
        <end position="288"/>
    </location>
</feature>